<sequence>MNLLLGISNWLSGGALYRYQKQYESTQLKLRNTLSELEVLSEHFYQTQQELEQTKTKLQTVQSELEIAQLEWYKNSAQKQTNNDWLTHVNQSAKIMAVNYLSLIDTNALWGFNLSSPQVDQKINGGAIVVKGWILGKKAQVKCLKISCNQQILAEIPVNLPSGWLAKKFPRLPEAQNSYFETAITISGAPEQAELLIEAIFVDRSYLPLATFQFQNLALVAVG</sequence>
<dbReference type="OrthoDB" id="581902at2"/>
<organism evidence="1 2">
    <name type="scientific">Stanieria cyanosphaera (strain ATCC 29371 / PCC 7437)</name>
    <dbReference type="NCBI Taxonomy" id="111780"/>
    <lineage>
        <taxon>Bacteria</taxon>
        <taxon>Bacillati</taxon>
        <taxon>Cyanobacteriota</taxon>
        <taxon>Cyanophyceae</taxon>
        <taxon>Pleurocapsales</taxon>
        <taxon>Dermocarpellaceae</taxon>
        <taxon>Stanieria</taxon>
    </lineage>
</organism>
<evidence type="ECO:0000313" key="1">
    <source>
        <dbReference type="EMBL" id="AFZ37155.1"/>
    </source>
</evidence>
<accession>K9XX22</accession>
<dbReference type="Proteomes" id="UP000010473">
    <property type="component" value="Chromosome"/>
</dbReference>
<gene>
    <name evidence="1" type="ordered locus">Sta7437_3657</name>
</gene>
<proteinExistence type="predicted"/>
<keyword evidence="2" id="KW-1185">Reference proteome</keyword>
<dbReference type="RefSeq" id="WP_015194816.1">
    <property type="nucleotide sequence ID" value="NC_019748.1"/>
</dbReference>
<dbReference type="eggNOG" id="COG1216">
    <property type="taxonomic scope" value="Bacteria"/>
</dbReference>
<dbReference type="AlphaFoldDB" id="K9XX22"/>
<name>K9XX22_STAC7</name>
<protein>
    <submittedName>
        <fullName evidence="1">Uncharacterized protein</fullName>
    </submittedName>
</protein>
<reference evidence="2" key="1">
    <citation type="journal article" date="2013" name="Proc. Natl. Acad. Sci. U.S.A.">
        <title>Improving the coverage of the cyanobacterial phylum using diversity-driven genome sequencing.</title>
        <authorList>
            <person name="Shih P.M."/>
            <person name="Wu D."/>
            <person name="Latifi A."/>
            <person name="Axen S.D."/>
            <person name="Fewer D.P."/>
            <person name="Talla E."/>
            <person name="Calteau A."/>
            <person name="Cai F."/>
            <person name="Tandeau de Marsac N."/>
            <person name="Rippka R."/>
            <person name="Herdman M."/>
            <person name="Sivonen K."/>
            <person name="Coursin T."/>
            <person name="Laurent T."/>
            <person name="Goodwin L."/>
            <person name="Nolan M."/>
            <person name="Davenport K.W."/>
            <person name="Han C.S."/>
            <person name="Rubin E.M."/>
            <person name="Eisen J.A."/>
            <person name="Woyke T."/>
            <person name="Gugger M."/>
            <person name="Kerfeld C.A."/>
        </authorList>
    </citation>
    <scope>NUCLEOTIDE SEQUENCE [LARGE SCALE GENOMIC DNA]</scope>
    <source>
        <strain evidence="2">ATCC 29371 / PCC 7437</strain>
    </source>
</reference>
<dbReference type="EMBL" id="CP003653">
    <property type="protein sequence ID" value="AFZ37155.1"/>
    <property type="molecule type" value="Genomic_DNA"/>
</dbReference>
<dbReference type="KEGG" id="scs:Sta7437_3657"/>
<dbReference type="HOGENOM" id="CLU_1123964_0_0_3"/>
<evidence type="ECO:0000313" key="2">
    <source>
        <dbReference type="Proteomes" id="UP000010473"/>
    </source>
</evidence>